<evidence type="ECO:0008006" key="3">
    <source>
        <dbReference type="Google" id="ProtNLM"/>
    </source>
</evidence>
<name>A0ABN9ZCT3_PIPNA</name>
<evidence type="ECO:0000313" key="1">
    <source>
        <dbReference type="EMBL" id="CAK6435703.1"/>
    </source>
</evidence>
<protein>
    <recommendedName>
        <fullName evidence="3">Secreted protein</fullName>
    </recommendedName>
</protein>
<reference evidence="1" key="1">
    <citation type="submission" date="2023-12" db="EMBL/GenBank/DDBJ databases">
        <authorList>
            <person name="Brown T."/>
        </authorList>
    </citation>
    <scope>NUCLEOTIDE SEQUENCE</scope>
</reference>
<dbReference type="EMBL" id="OY882870">
    <property type="protein sequence ID" value="CAK6435703.1"/>
    <property type="molecule type" value="Genomic_DNA"/>
</dbReference>
<organism evidence="1 2">
    <name type="scientific">Pipistrellus nathusii</name>
    <name type="common">Nathusius' pipistrelle</name>
    <dbReference type="NCBI Taxonomy" id="59473"/>
    <lineage>
        <taxon>Eukaryota</taxon>
        <taxon>Metazoa</taxon>
        <taxon>Chordata</taxon>
        <taxon>Craniata</taxon>
        <taxon>Vertebrata</taxon>
        <taxon>Euteleostomi</taxon>
        <taxon>Mammalia</taxon>
        <taxon>Eutheria</taxon>
        <taxon>Laurasiatheria</taxon>
        <taxon>Chiroptera</taxon>
        <taxon>Yangochiroptera</taxon>
        <taxon>Vespertilionidae</taxon>
        <taxon>Pipistrellus</taxon>
    </lineage>
</organism>
<keyword evidence="2" id="KW-1185">Reference proteome</keyword>
<accession>A0ABN9ZCT3</accession>
<gene>
    <name evidence="1" type="ORF">MPIPNATIZW_LOCUS4009</name>
</gene>
<proteinExistence type="predicted"/>
<dbReference type="Proteomes" id="UP001314169">
    <property type="component" value="Chromosome 13"/>
</dbReference>
<sequence length="107" mass="12746">MGACACVRACVRVCVIYQILNLSSCLTKLWRINVHICQVFCKTYRTEFFNVLVCVFIKQIYLPLKIHFFHPKTFLFSSRTQNLFYVYNSFFLLQRQVQNSVQRENGF</sequence>
<evidence type="ECO:0000313" key="2">
    <source>
        <dbReference type="Proteomes" id="UP001314169"/>
    </source>
</evidence>